<gene>
    <name evidence="3" type="ORF">CKO13_02125</name>
</gene>
<comment type="caution">
    <text evidence="3">The sequence shown here is derived from an EMBL/GenBank/DDBJ whole genome shotgun (WGS) entry which is preliminary data.</text>
</comment>
<evidence type="ECO:0000256" key="1">
    <source>
        <dbReference type="SAM" id="SignalP"/>
    </source>
</evidence>
<dbReference type="Proteomes" id="UP000738126">
    <property type="component" value="Unassembled WGS sequence"/>
</dbReference>
<keyword evidence="1" id="KW-0732">Signal</keyword>
<evidence type="ECO:0000313" key="3">
    <source>
        <dbReference type="EMBL" id="MBK1725837.1"/>
    </source>
</evidence>
<dbReference type="PANTHER" id="PTHR12277">
    <property type="entry name" value="ALPHA/BETA HYDROLASE DOMAIN-CONTAINING PROTEIN"/>
    <property type="match status" value="1"/>
</dbReference>
<accession>A0ABS1E3N7</accession>
<dbReference type="SUPFAM" id="SSF53474">
    <property type="entry name" value="alpha/beta-Hydrolases"/>
    <property type="match status" value="1"/>
</dbReference>
<dbReference type="InterPro" id="IPR022742">
    <property type="entry name" value="Hydrolase_4"/>
</dbReference>
<proteinExistence type="predicted"/>
<dbReference type="Pfam" id="PF12146">
    <property type="entry name" value="Hydrolase_4"/>
    <property type="match status" value="1"/>
</dbReference>
<reference evidence="3 4" key="1">
    <citation type="journal article" date="2020" name="Microorganisms">
        <title>Osmotic Adaptation and Compatible Solute Biosynthesis of Phototrophic Bacteria as Revealed from Genome Analyses.</title>
        <authorList>
            <person name="Imhoff J.F."/>
            <person name="Rahn T."/>
            <person name="Kunzel S."/>
            <person name="Keller A."/>
            <person name="Neulinger S.C."/>
        </authorList>
    </citation>
    <scope>NUCLEOTIDE SEQUENCE [LARGE SCALE GENOMIC DNA]</scope>
    <source>
        <strain evidence="3 4">DSM 15116</strain>
    </source>
</reference>
<name>A0ABS1E3N7_9GAMM</name>
<sequence length="307" mass="32964">MHQHAPASSISLRSATLSLLLAAALGGCQSAFFYPAQQHYGDPAEAGLVYEEVRFASADGTALHGWFLPAQSEPVHGTVIHFHGNAQNISTHVGAVWWLPRHGFNVLTFDYRGYGRSAGEPDFAGVHADAEAALEWARRDPRIALSRTVVLGQSLGASVAITSLARWAGPSPAGVVAEGPFASYRGIAREKLAGFWLTWPLQYPLSWLVSDRFAPVDHVAALAPVPLLVIVGGDDPIIPAEHGERLYGAAQEPRYLWRIEGAKHGAALADPQVRERLVATLRGWLEGAPDAARQAPAGPWDPVPPRP</sequence>
<dbReference type="RefSeq" id="WP_200256360.1">
    <property type="nucleotide sequence ID" value="NZ_NRSH01000012.1"/>
</dbReference>
<protein>
    <recommendedName>
        <fullName evidence="2">Serine aminopeptidase S33 domain-containing protein</fullName>
    </recommendedName>
</protein>
<feature type="signal peptide" evidence="1">
    <location>
        <begin position="1"/>
        <end position="33"/>
    </location>
</feature>
<keyword evidence="4" id="KW-1185">Reference proteome</keyword>
<feature type="chain" id="PRO_5046266205" description="Serine aminopeptidase S33 domain-containing protein" evidence="1">
    <location>
        <begin position="34"/>
        <end position="307"/>
    </location>
</feature>
<evidence type="ECO:0000313" key="4">
    <source>
        <dbReference type="Proteomes" id="UP000738126"/>
    </source>
</evidence>
<dbReference type="InterPro" id="IPR029058">
    <property type="entry name" value="AB_hydrolase_fold"/>
</dbReference>
<dbReference type="Gene3D" id="3.40.50.1820">
    <property type="entry name" value="alpha/beta hydrolase"/>
    <property type="match status" value="1"/>
</dbReference>
<dbReference type="PANTHER" id="PTHR12277:SF81">
    <property type="entry name" value="PROTEIN ABHD13"/>
    <property type="match status" value="1"/>
</dbReference>
<feature type="domain" description="Serine aminopeptidase S33" evidence="2">
    <location>
        <begin position="74"/>
        <end position="185"/>
    </location>
</feature>
<organism evidence="3 4">
    <name type="scientific">Halorhodospira neutriphila</name>
    <dbReference type="NCBI Taxonomy" id="168379"/>
    <lineage>
        <taxon>Bacteria</taxon>
        <taxon>Pseudomonadati</taxon>
        <taxon>Pseudomonadota</taxon>
        <taxon>Gammaproteobacteria</taxon>
        <taxon>Chromatiales</taxon>
        <taxon>Ectothiorhodospiraceae</taxon>
        <taxon>Halorhodospira</taxon>
    </lineage>
</organism>
<dbReference type="EMBL" id="NRSH01000012">
    <property type="protein sequence ID" value="MBK1725837.1"/>
    <property type="molecule type" value="Genomic_DNA"/>
</dbReference>
<evidence type="ECO:0000259" key="2">
    <source>
        <dbReference type="Pfam" id="PF12146"/>
    </source>
</evidence>